<dbReference type="EMBL" id="JBJUIK010000014">
    <property type="protein sequence ID" value="KAL3504994.1"/>
    <property type="molecule type" value="Genomic_DNA"/>
</dbReference>
<evidence type="ECO:0000313" key="3">
    <source>
        <dbReference type="Proteomes" id="UP001630127"/>
    </source>
</evidence>
<keyword evidence="3" id="KW-1185">Reference proteome</keyword>
<evidence type="ECO:0000313" key="2">
    <source>
        <dbReference type="EMBL" id="KAL3504994.1"/>
    </source>
</evidence>
<comment type="caution">
    <text evidence="2">The sequence shown here is derived from an EMBL/GenBank/DDBJ whole genome shotgun (WGS) entry which is preliminary data.</text>
</comment>
<evidence type="ECO:0000256" key="1">
    <source>
        <dbReference type="SAM" id="MobiDB-lite"/>
    </source>
</evidence>
<reference evidence="2 3" key="1">
    <citation type="submission" date="2024-11" db="EMBL/GenBank/DDBJ databases">
        <title>A near-complete genome assembly of Cinchona calisaya.</title>
        <authorList>
            <person name="Lian D.C."/>
            <person name="Zhao X.W."/>
            <person name="Wei L."/>
        </authorList>
    </citation>
    <scope>NUCLEOTIDE SEQUENCE [LARGE SCALE GENOMIC DNA]</scope>
    <source>
        <tissue evidence="2">Nenye</tissue>
    </source>
</reference>
<sequence>MQERERKEKSYRKGLAGCNEEGDHWRKALLGQGVWLGLQVTQSGLDYWCKGFENSCGKENRKGSGIKTEGNTGEEKEYGSGDSDDGGRGFG</sequence>
<name>A0ABD2YFE2_9GENT</name>
<feature type="region of interest" description="Disordered" evidence="1">
    <location>
        <begin position="55"/>
        <end position="91"/>
    </location>
</feature>
<protein>
    <submittedName>
        <fullName evidence="2">Uncharacterized protein</fullName>
    </submittedName>
</protein>
<gene>
    <name evidence="2" type="ORF">ACH5RR_034835</name>
</gene>
<organism evidence="2 3">
    <name type="scientific">Cinchona calisaya</name>
    <dbReference type="NCBI Taxonomy" id="153742"/>
    <lineage>
        <taxon>Eukaryota</taxon>
        <taxon>Viridiplantae</taxon>
        <taxon>Streptophyta</taxon>
        <taxon>Embryophyta</taxon>
        <taxon>Tracheophyta</taxon>
        <taxon>Spermatophyta</taxon>
        <taxon>Magnoliopsida</taxon>
        <taxon>eudicotyledons</taxon>
        <taxon>Gunneridae</taxon>
        <taxon>Pentapetalae</taxon>
        <taxon>asterids</taxon>
        <taxon>lamiids</taxon>
        <taxon>Gentianales</taxon>
        <taxon>Rubiaceae</taxon>
        <taxon>Cinchonoideae</taxon>
        <taxon>Cinchoneae</taxon>
        <taxon>Cinchona</taxon>
    </lineage>
</organism>
<dbReference type="Proteomes" id="UP001630127">
    <property type="component" value="Unassembled WGS sequence"/>
</dbReference>
<proteinExistence type="predicted"/>
<dbReference type="AlphaFoldDB" id="A0ABD2YFE2"/>
<accession>A0ABD2YFE2</accession>